<reference evidence="12 13" key="1">
    <citation type="submission" date="2014-06" db="EMBL/GenBank/DDBJ databases">
        <title>Evolutionary Origins and Diversification of the Mycorrhizal Mutualists.</title>
        <authorList>
            <consortium name="DOE Joint Genome Institute"/>
            <consortium name="Mycorrhizal Genomics Consortium"/>
            <person name="Kohler A."/>
            <person name="Kuo A."/>
            <person name="Nagy L.G."/>
            <person name="Floudas D."/>
            <person name="Copeland A."/>
            <person name="Barry K.W."/>
            <person name="Cichocki N."/>
            <person name="Veneault-Fourrey C."/>
            <person name="LaButti K."/>
            <person name="Lindquist E.A."/>
            <person name="Lipzen A."/>
            <person name="Lundell T."/>
            <person name="Morin E."/>
            <person name="Murat C."/>
            <person name="Riley R."/>
            <person name="Ohm R."/>
            <person name="Sun H."/>
            <person name="Tunlid A."/>
            <person name="Henrissat B."/>
            <person name="Grigoriev I.V."/>
            <person name="Hibbett D.S."/>
            <person name="Martin F."/>
        </authorList>
    </citation>
    <scope>NUCLEOTIDE SEQUENCE [LARGE SCALE GENOMIC DNA]</scope>
    <source>
        <strain evidence="12 13">SS14</strain>
    </source>
</reference>
<evidence type="ECO:0000256" key="3">
    <source>
        <dbReference type="ARBA" id="ARBA00022617"/>
    </source>
</evidence>
<dbReference type="InterPro" id="IPR011008">
    <property type="entry name" value="Dimeric_a/b-barrel"/>
</dbReference>
<dbReference type="GO" id="GO:0004601">
    <property type="term" value="F:peroxidase activity"/>
    <property type="evidence" value="ECO:0007669"/>
    <property type="project" value="UniProtKB-KW"/>
</dbReference>
<keyword evidence="2" id="KW-0575">Peroxidase</keyword>
<feature type="domain" description="DyP dimeric alpha+beta barrel" evidence="11">
    <location>
        <begin position="28"/>
        <end position="196"/>
    </location>
</feature>
<feature type="non-terminal residue" evidence="12">
    <location>
        <position position="485"/>
    </location>
</feature>
<dbReference type="GO" id="GO:0020037">
    <property type="term" value="F:heme binding"/>
    <property type="evidence" value="ECO:0007669"/>
    <property type="project" value="InterPro"/>
</dbReference>
<evidence type="ECO:0000256" key="8">
    <source>
        <dbReference type="ARBA" id="ARBA00025737"/>
    </source>
</evidence>
<evidence type="ECO:0000259" key="11">
    <source>
        <dbReference type="Pfam" id="PF21105"/>
    </source>
</evidence>
<keyword evidence="13" id="KW-1185">Reference proteome</keyword>
<comment type="cofactor">
    <cofactor evidence="1">
        <name>heme b</name>
        <dbReference type="ChEBI" id="CHEBI:60344"/>
    </cofactor>
</comment>
<accession>A0A0C9W4F7</accession>
<evidence type="ECO:0000256" key="9">
    <source>
        <dbReference type="SAM" id="MobiDB-lite"/>
    </source>
</evidence>
<sequence>VITIHCVQAGPDDPPPPDPNVMKYRLYDVQAEIVPGITKAFEYFYFFSIADLSHFRQVVKEWVLPKITISAQIVYNTVPPSGLAIPGRKDVGLSLGFTSTGLQRFGLTESLQDDAFQRGQKADSRDLGDDGTDNGGSFGPEWDSEFRTQMDGIFQIVTHDDDVAKAFLVELENAFRIDSSRSSINKILNFRATFRPAPDTTNEHFGFRDGIARPEIEGVTYFNSKGMRFPGSPEIPYGQLVMGFDGDVHKATRPTWAVGGSFLVFRKLKSFVPEYHDFALGEGRRLFPNLPPQKAADRLGARLFGRWKSGVPLVLAPEEDNGTITEKQFNLFDYDPQDQITCPFSAHTRKSFARSDTPDSKSHLFRRASIPYGPEVTPAEEQQRKTLIDRGLVFVCYQSSIENGFKFIQKNSINNPNFPPGKRIRPGLDPIMGSTGKKDVWRYTTGANPLSPAVALDFPTQFVHADGGEYFFLPPISTLRDRIAL</sequence>
<evidence type="ECO:0000256" key="2">
    <source>
        <dbReference type="ARBA" id="ARBA00022559"/>
    </source>
</evidence>
<keyword evidence="5" id="KW-0732">Signal</keyword>
<proteinExistence type="inferred from homology"/>
<evidence type="ECO:0000256" key="4">
    <source>
        <dbReference type="ARBA" id="ARBA00022723"/>
    </source>
</evidence>
<keyword evidence="7" id="KW-0408">Iron</keyword>
<evidence type="ECO:0000256" key="5">
    <source>
        <dbReference type="ARBA" id="ARBA00022729"/>
    </source>
</evidence>
<evidence type="ECO:0000256" key="6">
    <source>
        <dbReference type="ARBA" id="ARBA00023002"/>
    </source>
</evidence>
<evidence type="ECO:0000256" key="1">
    <source>
        <dbReference type="ARBA" id="ARBA00001970"/>
    </source>
</evidence>
<dbReference type="EMBL" id="KN837108">
    <property type="protein sequence ID" value="KIJ46261.1"/>
    <property type="molecule type" value="Genomic_DNA"/>
</dbReference>
<dbReference type="InterPro" id="IPR006314">
    <property type="entry name" value="Dyp_peroxidase"/>
</dbReference>
<gene>
    <name evidence="12" type="ORF">M422DRAFT_165527</name>
</gene>
<dbReference type="AlphaFoldDB" id="A0A0C9W4F7"/>
<protein>
    <recommendedName>
        <fullName evidence="14">Dyp-type peroxidase</fullName>
    </recommendedName>
</protein>
<dbReference type="OrthoDB" id="3207336at2759"/>
<dbReference type="Pfam" id="PF21105">
    <property type="entry name" value="DyP_N"/>
    <property type="match status" value="1"/>
</dbReference>
<keyword evidence="4" id="KW-0479">Metal-binding</keyword>
<keyword evidence="6" id="KW-0560">Oxidoreductase</keyword>
<dbReference type="PROSITE" id="PS51404">
    <property type="entry name" value="DYP_PEROXIDASE"/>
    <property type="match status" value="1"/>
</dbReference>
<evidence type="ECO:0000259" key="10">
    <source>
        <dbReference type="Pfam" id="PF20628"/>
    </source>
</evidence>
<dbReference type="NCBIfam" id="TIGR01413">
    <property type="entry name" value="Dyp_perox_fam"/>
    <property type="match status" value="1"/>
</dbReference>
<dbReference type="Pfam" id="PF20628">
    <property type="entry name" value="Dyp_perox_C"/>
    <property type="match status" value="1"/>
</dbReference>
<organism evidence="12 13">
    <name type="scientific">Sphaerobolus stellatus (strain SS14)</name>
    <dbReference type="NCBI Taxonomy" id="990650"/>
    <lineage>
        <taxon>Eukaryota</taxon>
        <taxon>Fungi</taxon>
        <taxon>Dikarya</taxon>
        <taxon>Basidiomycota</taxon>
        <taxon>Agaricomycotina</taxon>
        <taxon>Agaricomycetes</taxon>
        <taxon>Phallomycetidae</taxon>
        <taxon>Geastrales</taxon>
        <taxon>Sphaerobolaceae</taxon>
        <taxon>Sphaerobolus</taxon>
    </lineage>
</organism>
<dbReference type="SUPFAM" id="SSF54909">
    <property type="entry name" value="Dimeric alpha+beta barrel"/>
    <property type="match status" value="1"/>
</dbReference>
<evidence type="ECO:0000313" key="13">
    <source>
        <dbReference type="Proteomes" id="UP000054279"/>
    </source>
</evidence>
<evidence type="ECO:0000313" key="12">
    <source>
        <dbReference type="EMBL" id="KIJ46261.1"/>
    </source>
</evidence>
<evidence type="ECO:0008006" key="14">
    <source>
        <dbReference type="Google" id="ProtNLM"/>
    </source>
</evidence>
<feature type="domain" description="Dyp-type peroxidase C-terminal" evidence="10">
    <location>
        <begin position="253"/>
        <end position="412"/>
    </location>
</feature>
<evidence type="ECO:0000256" key="7">
    <source>
        <dbReference type="ARBA" id="ARBA00023004"/>
    </source>
</evidence>
<keyword evidence="3" id="KW-0349">Heme</keyword>
<dbReference type="HOGENOM" id="CLU_015125_0_0_1"/>
<dbReference type="InterPro" id="IPR049509">
    <property type="entry name" value="DyP_N"/>
</dbReference>
<dbReference type="GO" id="GO:0005829">
    <property type="term" value="C:cytosol"/>
    <property type="evidence" value="ECO:0007669"/>
    <property type="project" value="TreeGrafter"/>
</dbReference>
<dbReference type="GO" id="GO:0046872">
    <property type="term" value="F:metal ion binding"/>
    <property type="evidence" value="ECO:0007669"/>
    <property type="project" value="UniProtKB-KW"/>
</dbReference>
<dbReference type="InterPro" id="IPR048328">
    <property type="entry name" value="Dyp_perox_C"/>
</dbReference>
<comment type="similarity">
    <text evidence="8">Belongs to the DyP-type peroxidase family.</text>
</comment>
<dbReference type="PANTHER" id="PTHR30521:SF4">
    <property type="entry name" value="DEFERROCHELATASE"/>
    <property type="match status" value="1"/>
</dbReference>
<dbReference type="Proteomes" id="UP000054279">
    <property type="component" value="Unassembled WGS sequence"/>
</dbReference>
<feature type="region of interest" description="Disordered" evidence="9">
    <location>
        <begin position="118"/>
        <end position="142"/>
    </location>
</feature>
<name>A0A0C9W4F7_SPHS4</name>
<dbReference type="PANTHER" id="PTHR30521">
    <property type="entry name" value="DEFERROCHELATASE/PEROXIDASE"/>
    <property type="match status" value="1"/>
</dbReference>